<dbReference type="InterPro" id="IPR018714">
    <property type="entry name" value="DUF2237"/>
</dbReference>
<reference evidence="1" key="1">
    <citation type="submission" date="2019-02" db="EMBL/GenBank/DDBJ databases">
        <authorList>
            <person name="Li S.-H."/>
        </authorList>
    </citation>
    <scope>NUCLEOTIDE SEQUENCE</scope>
    <source>
        <strain evidence="1">IMCC11814</strain>
    </source>
</reference>
<evidence type="ECO:0000313" key="2">
    <source>
        <dbReference type="Proteomes" id="UP001143304"/>
    </source>
</evidence>
<sequence length="141" mass="16048">MVCYRRFRTRCVTVEESDLHESVNVFDEPLQSCSEDPLTGFLRDGCCNTSDQDAGSHTVCVQVNERFLQYSRFAGNDLSTPLPEYGFPGLKPGDSWCLCAPRWLEAHEQNMAPRVYLTRTHKRALDTIPLSVLREYAADLN</sequence>
<dbReference type="PANTHER" id="PTHR37466:SF1">
    <property type="entry name" value="SLR1628 PROTEIN"/>
    <property type="match status" value="1"/>
</dbReference>
<name>A0ABT3T845_9GAMM</name>
<keyword evidence="2" id="KW-1185">Reference proteome</keyword>
<dbReference type="Proteomes" id="UP001143304">
    <property type="component" value="Unassembled WGS sequence"/>
</dbReference>
<organism evidence="1 2">
    <name type="scientific">Candidatus Marimicrobium litorale</name>
    <dbReference type="NCBI Taxonomy" id="2518991"/>
    <lineage>
        <taxon>Bacteria</taxon>
        <taxon>Pseudomonadati</taxon>
        <taxon>Pseudomonadota</taxon>
        <taxon>Gammaproteobacteria</taxon>
        <taxon>Cellvibrionales</taxon>
        <taxon>Halieaceae</taxon>
        <taxon>Marimicrobium</taxon>
    </lineage>
</organism>
<protein>
    <submittedName>
        <fullName evidence="1">DUF2237 domain-containing protein</fullName>
    </submittedName>
</protein>
<dbReference type="Gene3D" id="3.30.56.110">
    <property type="entry name" value="Protein of unknown function DUF2237"/>
    <property type="match status" value="1"/>
</dbReference>
<dbReference type="EMBL" id="SHNO01000001">
    <property type="protein sequence ID" value="MCX2978438.1"/>
    <property type="molecule type" value="Genomic_DNA"/>
</dbReference>
<proteinExistence type="predicted"/>
<dbReference type="Pfam" id="PF09996">
    <property type="entry name" value="DUF2237"/>
    <property type="match status" value="1"/>
</dbReference>
<accession>A0ABT3T845</accession>
<dbReference type="PANTHER" id="PTHR37466">
    <property type="entry name" value="SLR1628 PROTEIN"/>
    <property type="match status" value="1"/>
</dbReference>
<gene>
    <name evidence="1" type="ORF">EYC82_13815</name>
</gene>
<evidence type="ECO:0000313" key="1">
    <source>
        <dbReference type="EMBL" id="MCX2978438.1"/>
    </source>
</evidence>
<comment type="caution">
    <text evidence="1">The sequence shown here is derived from an EMBL/GenBank/DDBJ whole genome shotgun (WGS) entry which is preliminary data.</text>
</comment>